<dbReference type="InterPro" id="IPR001611">
    <property type="entry name" value="Leu-rich_rpt"/>
</dbReference>
<organism evidence="3 4">
    <name type="scientific">Drosophila lebanonensis</name>
    <name type="common">Fruit fly</name>
    <name type="synonym">Scaptodrosophila lebanonensis</name>
    <dbReference type="NCBI Taxonomy" id="7225"/>
    <lineage>
        <taxon>Eukaryota</taxon>
        <taxon>Metazoa</taxon>
        <taxon>Ecdysozoa</taxon>
        <taxon>Arthropoda</taxon>
        <taxon>Hexapoda</taxon>
        <taxon>Insecta</taxon>
        <taxon>Pterygota</taxon>
        <taxon>Neoptera</taxon>
        <taxon>Endopterygota</taxon>
        <taxon>Diptera</taxon>
        <taxon>Brachycera</taxon>
        <taxon>Muscomorpha</taxon>
        <taxon>Ephydroidea</taxon>
        <taxon>Drosophilidae</taxon>
        <taxon>Scaptodrosophila</taxon>
    </lineage>
</organism>
<keyword evidence="1" id="KW-0433">Leucine-rich repeat</keyword>
<gene>
    <name evidence="4" type="primary">LOC115634007</name>
</gene>
<dbReference type="InterPro" id="IPR003591">
    <property type="entry name" value="Leu-rich_rpt_typical-subtyp"/>
</dbReference>
<dbReference type="RefSeq" id="XP_030387394.1">
    <property type="nucleotide sequence ID" value="XM_030531534.1"/>
</dbReference>
<dbReference type="SUPFAM" id="SSF52058">
    <property type="entry name" value="L domain-like"/>
    <property type="match status" value="1"/>
</dbReference>
<dbReference type="InterPro" id="IPR050216">
    <property type="entry name" value="LRR_domain-containing"/>
</dbReference>
<dbReference type="PROSITE" id="PS51450">
    <property type="entry name" value="LRR"/>
    <property type="match status" value="3"/>
</dbReference>
<dbReference type="GO" id="GO:0005737">
    <property type="term" value="C:cytoplasm"/>
    <property type="evidence" value="ECO:0007669"/>
    <property type="project" value="TreeGrafter"/>
</dbReference>
<accession>A0A6J2UG31</accession>
<dbReference type="PANTHER" id="PTHR48051">
    <property type="match status" value="1"/>
</dbReference>
<sequence length="255" mass="29692">MNKTILHWSYLNFKDVPMDLFLYEDLEEVYLKENYISVIPKWLLNITTLKFIHLAGNNLTELPVDIYMLENLEFLDVSNNELRELPNTLGLLLHLQQLNVSGNQLTELPAELSTMRNLEHLNISKNQLKRLPIQLSECLRLNELNVSDNAELLHIPERIANLPMLQSLAADRCALIYLPAALSKFMNHVRIFHNTAINYIPMVYERFYQSFYDNRQKVTPMPISPKGLFWIRELETNSRLLLPVGTQSKQASSRL</sequence>
<reference evidence="4" key="1">
    <citation type="submission" date="2025-08" db="UniProtKB">
        <authorList>
            <consortium name="RefSeq"/>
        </authorList>
    </citation>
    <scope>IDENTIFICATION</scope>
    <source>
        <strain evidence="4">11010-0011.00</strain>
        <tissue evidence="4">Whole body</tissue>
    </source>
</reference>
<dbReference type="Pfam" id="PF13855">
    <property type="entry name" value="LRR_8"/>
    <property type="match status" value="1"/>
</dbReference>
<keyword evidence="3" id="KW-1185">Reference proteome</keyword>
<evidence type="ECO:0000256" key="2">
    <source>
        <dbReference type="ARBA" id="ARBA00022737"/>
    </source>
</evidence>
<evidence type="ECO:0000256" key="1">
    <source>
        <dbReference type="ARBA" id="ARBA00022614"/>
    </source>
</evidence>
<dbReference type="Proteomes" id="UP000504634">
    <property type="component" value="Unplaced"/>
</dbReference>
<dbReference type="SMART" id="SM00364">
    <property type="entry name" value="LRR_BAC"/>
    <property type="match status" value="4"/>
</dbReference>
<dbReference type="InterPro" id="IPR032675">
    <property type="entry name" value="LRR_dom_sf"/>
</dbReference>
<dbReference type="Pfam" id="PF00560">
    <property type="entry name" value="LRR_1"/>
    <property type="match status" value="1"/>
</dbReference>
<name>A0A6J2UG31_DROLE</name>
<evidence type="ECO:0000313" key="4">
    <source>
        <dbReference type="RefSeq" id="XP_030387394.1"/>
    </source>
</evidence>
<evidence type="ECO:0000313" key="3">
    <source>
        <dbReference type="Proteomes" id="UP000504634"/>
    </source>
</evidence>
<proteinExistence type="predicted"/>
<dbReference type="SMART" id="SM00369">
    <property type="entry name" value="LRR_TYP"/>
    <property type="match status" value="4"/>
</dbReference>
<dbReference type="GeneID" id="115634007"/>
<dbReference type="PANTHER" id="PTHR48051:SF1">
    <property type="entry name" value="RAS SUPPRESSOR PROTEIN 1"/>
    <property type="match status" value="1"/>
</dbReference>
<protein>
    <submittedName>
        <fullName evidence="4">Protein lap1 isoform X2</fullName>
    </submittedName>
</protein>
<keyword evidence="2" id="KW-0677">Repeat</keyword>
<dbReference type="AlphaFoldDB" id="A0A6J2UG31"/>
<dbReference type="Gene3D" id="3.80.10.10">
    <property type="entry name" value="Ribonuclease Inhibitor"/>
    <property type="match status" value="1"/>
</dbReference>